<gene>
    <name evidence="1" type="ORF">Vadar_004568</name>
</gene>
<organism evidence="1 2">
    <name type="scientific">Vaccinium darrowii</name>
    <dbReference type="NCBI Taxonomy" id="229202"/>
    <lineage>
        <taxon>Eukaryota</taxon>
        <taxon>Viridiplantae</taxon>
        <taxon>Streptophyta</taxon>
        <taxon>Embryophyta</taxon>
        <taxon>Tracheophyta</taxon>
        <taxon>Spermatophyta</taxon>
        <taxon>Magnoliopsida</taxon>
        <taxon>eudicotyledons</taxon>
        <taxon>Gunneridae</taxon>
        <taxon>Pentapetalae</taxon>
        <taxon>asterids</taxon>
        <taxon>Ericales</taxon>
        <taxon>Ericaceae</taxon>
        <taxon>Vaccinioideae</taxon>
        <taxon>Vaccinieae</taxon>
        <taxon>Vaccinium</taxon>
    </lineage>
</organism>
<proteinExistence type="predicted"/>
<reference evidence="1 2" key="1">
    <citation type="journal article" date="2021" name="Hortic Res">
        <title>High-quality reference genome and annotation aids understanding of berry development for evergreen blueberry (Vaccinium darrowii).</title>
        <authorList>
            <person name="Yu J."/>
            <person name="Hulse-Kemp A.M."/>
            <person name="Babiker E."/>
            <person name="Staton M."/>
        </authorList>
    </citation>
    <scope>NUCLEOTIDE SEQUENCE [LARGE SCALE GENOMIC DNA]</scope>
    <source>
        <strain evidence="2">cv. NJ 8807/NJ 8810</strain>
        <tissue evidence="1">Young leaf</tissue>
    </source>
</reference>
<dbReference type="EMBL" id="CM037152">
    <property type="protein sequence ID" value="KAH7833260.1"/>
    <property type="molecule type" value="Genomic_DNA"/>
</dbReference>
<evidence type="ECO:0000313" key="2">
    <source>
        <dbReference type="Proteomes" id="UP000828048"/>
    </source>
</evidence>
<sequence>MDTEVQREVVVVGGREAVWDENRVGDGVVWFRSGVEELNIGFSLLIVDRMDIIVFVFITLAPSSSLIPPSFQIAMEDWNTIVSDCIVISCCCQCLIVEIVIFIFLKLPYKMVQKTKRYAKKKLRQRKRGKTVIEMQMDAYRGEYFFEFNDEGLGWDEFLGCGGCMEEVDKVIGELFQKGEFAFGSFWREGEPGNLPVTISR</sequence>
<accession>A0ACB7WXL3</accession>
<comment type="caution">
    <text evidence="1">The sequence shown here is derived from an EMBL/GenBank/DDBJ whole genome shotgun (WGS) entry which is preliminary data.</text>
</comment>
<dbReference type="Proteomes" id="UP000828048">
    <property type="component" value="Chromosome 2"/>
</dbReference>
<keyword evidence="2" id="KW-1185">Reference proteome</keyword>
<name>A0ACB7WXL3_9ERIC</name>
<protein>
    <submittedName>
        <fullName evidence="1">Uncharacterized protein</fullName>
    </submittedName>
</protein>
<evidence type="ECO:0000313" key="1">
    <source>
        <dbReference type="EMBL" id="KAH7833260.1"/>
    </source>
</evidence>